<dbReference type="PANTHER" id="PTHR47506">
    <property type="entry name" value="TRANSCRIPTIONAL REGULATORY PROTEIN"/>
    <property type="match status" value="1"/>
</dbReference>
<evidence type="ECO:0000313" key="8">
    <source>
        <dbReference type="Proteomes" id="UP000293398"/>
    </source>
</evidence>
<comment type="caution">
    <text evidence="7">The sequence shown here is derived from an EMBL/GenBank/DDBJ whole genome shotgun (WGS) entry which is preliminary data.</text>
</comment>
<dbReference type="OrthoDB" id="270177at2"/>
<dbReference type="InterPro" id="IPR009057">
    <property type="entry name" value="Homeodomain-like_sf"/>
</dbReference>
<evidence type="ECO:0000256" key="4">
    <source>
        <dbReference type="ARBA" id="ARBA00023163"/>
    </source>
</evidence>
<dbReference type="SUPFAM" id="SSF48498">
    <property type="entry name" value="Tetracyclin repressor-like, C-terminal domain"/>
    <property type="match status" value="1"/>
</dbReference>
<evidence type="ECO:0000259" key="6">
    <source>
        <dbReference type="PROSITE" id="PS50977"/>
    </source>
</evidence>
<accession>A0A4Q7VPK3</accession>
<name>A0A4Q7VPK3_9BURK</name>
<evidence type="ECO:0000256" key="5">
    <source>
        <dbReference type="PROSITE-ProRule" id="PRU00335"/>
    </source>
</evidence>
<dbReference type="InterPro" id="IPR001647">
    <property type="entry name" value="HTH_TetR"/>
</dbReference>
<protein>
    <submittedName>
        <fullName evidence="7">TetR family transcriptional regulator</fullName>
    </submittedName>
</protein>
<dbReference type="Pfam" id="PF00440">
    <property type="entry name" value="TetR_N"/>
    <property type="match status" value="1"/>
</dbReference>
<feature type="DNA-binding region" description="H-T-H motif" evidence="5">
    <location>
        <begin position="29"/>
        <end position="48"/>
    </location>
</feature>
<dbReference type="Gene3D" id="1.10.357.10">
    <property type="entry name" value="Tetracycline Repressor, domain 2"/>
    <property type="match status" value="1"/>
</dbReference>
<sequence>MGRPREFNETEVLAAAIDCFWERGYEATSTRELAEKMGLTGASLYNAFGDKRSLYRRALNHYIETSFADRVRRFEGKLSPPQAISAFFSEIIQRSLTDSQRKGCMLVNSALEVAPHDPEFREIVTEVLEHIEAFFRRCVQAGQQDGTITATQSATDLGRLLLGVHIGLRVIARTRPERELLEGMVRPALALLNPDVSFTKETKR</sequence>
<keyword evidence="8" id="KW-1185">Reference proteome</keyword>
<dbReference type="InterPro" id="IPR011075">
    <property type="entry name" value="TetR_C"/>
</dbReference>
<evidence type="ECO:0000313" key="7">
    <source>
        <dbReference type="EMBL" id="RZT98282.1"/>
    </source>
</evidence>
<dbReference type="Gene3D" id="1.10.10.60">
    <property type="entry name" value="Homeodomain-like"/>
    <property type="match status" value="1"/>
</dbReference>
<gene>
    <name evidence="7" type="ORF">EV681_0058</name>
</gene>
<dbReference type="PRINTS" id="PR00455">
    <property type="entry name" value="HTHTETR"/>
</dbReference>
<dbReference type="AlphaFoldDB" id="A0A4Q7VPK3"/>
<reference evidence="7 8" key="1">
    <citation type="submission" date="2019-02" db="EMBL/GenBank/DDBJ databases">
        <title>Genomic Encyclopedia of Type Strains, Phase IV (KMG-IV): sequencing the most valuable type-strain genomes for metagenomic binning, comparative biology and taxonomic classification.</title>
        <authorList>
            <person name="Goeker M."/>
        </authorList>
    </citation>
    <scope>NUCLEOTIDE SEQUENCE [LARGE SCALE GENOMIC DNA]</scope>
    <source>
        <strain evidence="7 8">DSM 23814</strain>
    </source>
</reference>
<proteinExistence type="predicted"/>
<evidence type="ECO:0000256" key="2">
    <source>
        <dbReference type="ARBA" id="ARBA00023015"/>
    </source>
</evidence>
<dbReference type="PROSITE" id="PS50977">
    <property type="entry name" value="HTH_TETR_2"/>
    <property type="match status" value="1"/>
</dbReference>
<keyword evidence="2" id="KW-0805">Transcription regulation</keyword>
<dbReference type="EMBL" id="SHKO01000001">
    <property type="protein sequence ID" value="RZT98282.1"/>
    <property type="molecule type" value="Genomic_DNA"/>
</dbReference>
<dbReference type="InterPro" id="IPR023772">
    <property type="entry name" value="DNA-bd_HTH_TetR-type_CS"/>
</dbReference>
<dbReference type="Pfam" id="PF16925">
    <property type="entry name" value="TetR_C_13"/>
    <property type="match status" value="1"/>
</dbReference>
<organism evidence="7 8">
    <name type="scientific">Advenella incenata</name>
    <dbReference type="NCBI Taxonomy" id="267800"/>
    <lineage>
        <taxon>Bacteria</taxon>
        <taxon>Pseudomonadati</taxon>
        <taxon>Pseudomonadota</taxon>
        <taxon>Betaproteobacteria</taxon>
        <taxon>Burkholderiales</taxon>
        <taxon>Alcaligenaceae</taxon>
    </lineage>
</organism>
<evidence type="ECO:0000256" key="3">
    <source>
        <dbReference type="ARBA" id="ARBA00023125"/>
    </source>
</evidence>
<dbReference type="SUPFAM" id="SSF46689">
    <property type="entry name" value="Homeodomain-like"/>
    <property type="match status" value="1"/>
</dbReference>
<dbReference type="PANTHER" id="PTHR47506:SF1">
    <property type="entry name" value="HTH-TYPE TRANSCRIPTIONAL REGULATOR YJDC"/>
    <property type="match status" value="1"/>
</dbReference>
<dbReference type="InterPro" id="IPR036271">
    <property type="entry name" value="Tet_transcr_reg_TetR-rel_C_sf"/>
</dbReference>
<feature type="domain" description="HTH tetR-type" evidence="6">
    <location>
        <begin position="6"/>
        <end position="66"/>
    </location>
</feature>
<evidence type="ECO:0000256" key="1">
    <source>
        <dbReference type="ARBA" id="ARBA00022491"/>
    </source>
</evidence>
<keyword evidence="3 5" id="KW-0238">DNA-binding</keyword>
<dbReference type="PROSITE" id="PS01081">
    <property type="entry name" value="HTH_TETR_1"/>
    <property type="match status" value="1"/>
</dbReference>
<keyword evidence="4" id="KW-0804">Transcription</keyword>
<dbReference type="RefSeq" id="WP_130303008.1">
    <property type="nucleotide sequence ID" value="NZ_SHKO01000001.1"/>
</dbReference>
<dbReference type="Proteomes" id="UP000293398">
    <property type="component" value="Unassembled WGS sequence"/>
</dbReference>
<dbReference type="GO" id="GO:0003677">
    <property type="term" value="F:DNA binding"/>
    <property type="evidence" value="ECO:0007669"/>
    <property type="project" value="UniProtKB-UniRule"/>
</dbReference>
<keyword evidence="1" id="KW-0678">Repressor</keyword>